<feature type="region of interest" description="Disordered" evidence="1">
    <location>
        <begin position="1"/>
        <end position="24"/>
    </location>
</feature>
<dbReference type="OrthoDB" id="3554727at2759"/>
<keyword evidence="3" id="KW-1185">Reference proteome</keyword>
<dbReference type="EMBL" id="JABFCT010000028">
    <property type="protein sequence ID" value="KAF5867743.1"/>
    <property type="molecule type" value="Genomic_DNA"/>
</dbReference>
<protein>
    <submittedName>
        <fullName evidence="2">Uncharacterized protein</fullName>
    </submittedName>
</protein>
<accession>A0A8H6AGG4</accession>
<dbReference type="RefSeq" id="XP_037186692.1">
    <property type="nucleotide sequence ID" value="XM_037341049.1"/>
</dbReference>
<evidence type="ECO:0000313" key="3">
    <source>
        <dbReference type="Proteomes" id="UP000531561"/>
    </source>
</evidence>
<sequence length="217" mass="24903">MSSPPRKPTLKALEPFDQGKEAGKQAYREDRVEALFEFQYPEEYRKGYEAGVKAEKNLGIRGTEEWKVDRIAKEAKKAKELELFKAIRERKAKEARRITEAIETAHRDAVTFHREIDKSRGASEEELNETFGTDVTFADMGRVLEVHGPRAQLDKDGQIQGGIERGEIYEIIATGQWLDFRAGKKKVRRFNNSSGYIDSRHRVTNGKEQNDNWSIDA</sequence>
<dbReference type="AlphaFoldDB" id="A0A8H6AGG4"/>
<organism evidence="2 3">
    <name type="scientific">Botrytis fragariae</name>
    <dbReference type="NCBI Taxonomy" id="1964551"/>
    <lineage>
        <taxon>Eukaryota</taxon>
        <taxon>Fungi</taxon>
        <taxon>Dikarya</taxon>
        <taxon>Ascomycota</taxon>
        <taxon>Pezizomycotina</taxon>
        <taxon>Leotiomycetes</taxon>
        <taxon>Helotiales</taxon>
        <taxon>Sclerotiniaceae</taxon>
        <taxon>Botrytis</taxon>
    </lineage>
</organism>
<name>A0A8H6AGG4_9HELO</name>
<dbReference type="Proteomes" id="UP000531561">
    <property type="component" value="Unassembled WGS sequence"/>
</dbReference>
<proteinExistence type="predicted"/>
<comment type="caution">
    <text evidence="2">The sequence shown here is derived from an EMBL/GenBank/DDBJ whole genome shotgun (WGS) entry which is preliminary data.</text>
</comment>
<dbReference type="GeneID" id="59264741"/>
<reference evidence="2 3" key="1">
    <citation type="journal article" date="2020" name="Phytopathology">
        <title>A high-quality genome resource of Botrytis fragariae, a new and rapidly spreading fungal pathogen causing strawberry gray mold in the U.S.A.</title>
        <authorList>
            <person name="Wu Y."/>
            <person name="Saski C.A."/>
            <person name="Schnabel G."/>
            <person name="Xiao S."/>
            <person name="Hu M."/>
        </authorList>
    </citation>
    <scope>NUCLEOTIDE SEQUENCE [LARGE SCALE GENOMIC DNA]</scope>
    <source>
        <strain evidence="2 3">BVB16</strain>
    </source>
</reference>
<evidence type="ECO:0000256" key="1">
    <source>
        <dbReference type="SAM" id="MobiDB-lite"/>
    </source>
</evidence>
<gene>
    <name evidence="2" type="ORF">Bfra_010713</name>
</gene>
<evidence type="ECO:0000313" key="2">
    <source>
        <dbReference type="EMBL" id="KAF5867743.1"/>
    </source>
</evidence>